<protein>
    <recommendedName>
        <fullName evidence="3">Bacteriophage T5 Orf172 DNA-binding domain-containing protein</fullName>
    </recommendedName>
</protein>
<dbReference type="EMBL" id="FOYM01000035">
    <property type="protein sequence ID" value="SFR15424.1"/>
    <property type="molecule type" value="Genomic_DNA"/>
</dbReference>
<dbReference type="AlphaFoldDB" id="A0A1I6ECG5"/>
<dbReference type="OrthoDB" id="9811665at2"/>
<keyword evidence="2" id="KW-1133">Transmembrane helix</keyword>
<feature type="coiled-coil region" evidence="1">
    <location>
        <begin position="243"/>
        <end position="336"/>
    </location>
</feature>
<evidence type="ECO:0000313" key="5">
    <source>
        <dbReference type="Proteomes" id="UP000199584"/>
    </source>
</evidence>
<keyword evidence="2" id="KW-0472">Membrane</keyword>
<feature type="transmembrane region" description="Helical" evidence="2">
    <location>
        <begin position="12"/>
        <end position="34"/>
    </location>
</feature>
<keyword evidence="2" id="KW-0812">Transmembrane</keyword>
<accession>A0A1I6ECG5</accession>
<dbReference type="InterPro" id="IPR025280">
    <property type="entry name" value="SNIPE"/>
</dbReference>
<dbReference type="InterPro" id="IPR018306">
    <property type="entry name" value="Phage_T5_Orf172_DNA-bd"/>
</dbReference>
<proteinExistence type="predicted"/>
<reference evidence="5" key="1">
    <citation type="submission" date="2016-10" db="EMBL/GenBank/DDBJ databases">
        <authorList>
            <person name="Varghese N."/>
            <person name="Submissions S."/>
        </authorList>
    </citation>
    <scope>NUCLEOTIDE SEQUENCE [LARGE SCALE GENOMIC DNA]</scope>
    <source>
        <strain evidence="5">DSM 3669</strain>
    </source>
</reference>
<feature type="domain" description="Bacteriophage T5 Orf172 DNA-binding" evidence="3">
    <location>
        <begin position="346"/>
        <end position="429"/>
    </location>
</feature>
<name>A0A1I6ECG5_9FIRM</name>
<gene>
    <name evidence="4" type="ORF">SAMN05660706_13551</name>
</gene>
<keyword evidence="5" id="KW-1185">Reference proteome</keyword>
<organism evidence="4 5">
    <name type="scientific">Desulfoscipio geothermicus DSM 3669</name>
    <dbReference type="NCBI Taxonomy" id="1121426"/>
    <lineage>
        <taxon>Bacteria</taxon>
        <taxon>Bacillati</taxon>
        <taxon>Bacillota</taxon>
        <taxon>Clostridia</taxon>
        <taxon>Eubacteriales</taxon>
        <taxon>Desulfallaceae</taxon>
        <taxon>Desulfoscipio</taxon>
    </lineage>
</organism>
<evidence type="ECO:0000259" key="3">
    <source>
        <dbReference type="SMART" id="SM00974"/>
    </source>
</evidence>
<dbReference type="Proteomes" id="UP000199584">
    <property type="component" value="Unassembled WGS sequence"/>
</dbReference>
<evidence type="ECO:0000313" key="4">
    <source>
        <dbReference type="EMBL" id="SFR15424.1"/>
    </source>
</evidence>
<evidence type="ECO:0000256" key="2">
    <source>
        <dbReference type="SAM" id="Phobius"/>
    </source>
</evidence>
<keyword evidence="1" id="KW-0175">Coiled coil</keyword>
<dbReference type="Pfam" id="PF13250">
    <property type="entry name" value="SNIPE"/>
    <property type="match status" value="1"/>
</dbReference>
<dbReference type="RefSeq" id="WP_092486998.1">
    <property type="nucleotide sequence ID" value="NZ_FOYM01000035.1"/>
</dbReference>
<evidence type="ECO:0000256" key="1">
    <source>
        <dbReference type="SAM" id="Coils"/>
    </source>
</evidence>
<sequence length="453" mass="52917">MKGKWYLQTWFICLMFALWSFYLPVIIGLVLLYLQHKEQSALSAKYGEIDALDEKISNKMDEISLHEQTLAKLEEDKQEAIRVMEKEKQEKNSELQQVINNLNKEISVLQKEIDALNKEAVVASYQYSMYEGISSEECKNKLSLLKVKEKELLKNNNAVKVSSSETKKEINNNIKQMLRCFNAECDNILLGLSAKNIDSQRGKIQKSFETLNKIFSTDGIALTEELLQIKLEQLNLVYTFELKKEQEREQQKAIREQMIEEEKVRREIEREKQKIEKEEKQFKNEINKLMAYMQKSPSDAEKVLYIDKIKELENKLKQLENDKENILQREQNTRAGYVYVISNIGSFGENVYKIGMTRRLEPMERIKELGDASVPFPFDVHAMIFSEDAPALEAILHETFKKYEVNKVNNRKEFFKVPLSEIERVVKEHHNATVTFTLVAEAAEYRESLKLTA</sequence>
<feature type="coiled-coil region" evidence="1">
    <location>
        <begin position="49"/>
        <end position="119"/>
    </location>
</feature>
<dbReference type="STRING" id="39060.SAMN05660706_13551"/>
<dbReference type="SMART" id="SM00974">
    <property type="entry name" value="T5orf172"/>
    <property type="match status" value="1"/>
</dbReference>
<dbReference type="Pfam" id="PF13455">
    <property type="entry name" value="MUG113"/>
    <property type="match status" value="1"/>
</dbReference>